<feature type="compositionally biased region" description="Basic and acidic residues" evidence="1">
    <location>
        <begin position="1"/>
        <end position="11"/>
    </location>
</feature>
<comment type="caution">
    <text evidence="2">The sequence shown here is derived from an EMBL/GenBank/DDBJ whole genome shotgun (WGS) entry which is preliminary data.</text>
</comment>
<proteinExistence type="predicted"/>
<evidence type="ECO:0000313" key="2">
    <source>
        <dbReference type="EMBL" id="GBP46864.1"/>
    </source>
</evidence>
<gene>
    <name evidence="2" type="ORF">EVAR_78567_1</name>
</gene>
<evidence type="ECO:0000313" key="3">
    <source>
        <dbReference type="Proteomes" id="UP000299102"/>
    </source>
</evidence>
<feature type="compositionally biased region" description="Basic residues" evidence="1">
    <location>
        <begin position="12"/>
        <end position="25"/>
    </location>
</feature>
<reference evidence="2 3" key="1">
    <citation type="journal article" date="2019" name="Commun. Biol.">
        <title>The bagworm genome reveals a unique fibroin gene that provides high tensile strength.</title>
        <authorList>
            <person name="Kono N."/>
            <person name="Nakamura H."/>
            <person name="Ohtoshi R."/>
            <person name="Tomita M."/>
            <person name="Numata K."/>
            <person name="Arakawa K."/>
        </authorList>
    </citation>
    <scope>NUCLEOTIDE SEQUENCE [LARGE SCALE GENOMIC DNA]</scope>
</reference>
<keyword evidence="3" id="KW-1185">Reference proteome</keyword>
<evidence type="ECO:0000256" key="1">
    <source>
        <dbReference type="SAM" id="MobiDB-lite"/>
    </source>
</evidence>
<sequence length="241" mass="27122">MIADRSVEKSLSRRRSLGRAAHATRRVRKPHVRQILLAVQVLTANNHGIAYYDFYSYCPERFRRVSRCDWHFRGVSSTQEQIEAERWGLGRRRPRPAAALGGPPSAPAAVSVGGSQVAHAAVALSAPTVDHTSDTTVFRYKQRETKASFVSTAEGATGALQQVFDSTTLDMILYDMADFFKSIILGNKLRGKRGVLEERIRTSPSPSTSAADFKQRAIFTLYFRHFFLRRSFFAEDSYRLS</sequence>
<name>A0A4C1W9Q8_EUMVA</name>
<feature type="region of interest" description="Disordered" evidence="1">
    <location>
        <begin position="1"/>
        <end position="25"/>
    </location>
</feature>
<dbReference type="Proteomes" id="UP000299102">
    <property type="component" value="Unassembled WGS sequence"/>
</dbReference>
<dbReference type="EMBL" id="BGZK01000490">
    <property type="protein sequence ID" value="GBP46864.1"/>
    <property type="molecule type" value="Genomic_DNA"/>
</dbReference>
<accession>A0A4C1W9Q8</accession>
<protein>
    <submittedName>
        <fullName evidence="2">Uncharacterized protein</fullName>
    </submittedName>
</protein>
<organism evidence="2 3">
    <name type="scientific">Eumeta variegata</name>
    <name type="common">Bagworm moth</name>
    <name type="synonym">Eumeta japonica</name>
    <dbReference type="NCBI Taxonomy" id="151549"/>
    <lineage>
        <taxon>Eukaryota</taxon>
        <taxon>Metazoa</taxon>
        <taxon>Ecdysozoa</taxon>
        <taxon>Arthropoda</taxon>
        <taxon>Hexapoda</taxon>
        <taxon>Insecta</taxon>
        <taxon>Pterygota</taxon>
        <taxon>Neoptera</taxon>
        <taxon>Endopterygota</taxon>
        <taxon>Lepidoptera</taxon>
        <taxon>Glossata</taxon>
        <taxon>Ditrysia</taxon>
        <taxon>Tineoidea</taxon>
        <taxon>Psychidae</taxon>
        <taxon>Oiketicinae</taxon>
        <taxon>Eumeta</taxon>
    </lineage>
</organism>
<dbReference type="AlphaFoldDB" id="A0A4C1W9Q8"/>